<keyword evidence="3" id="KW-1185">Reference proteome</keyword>
<accession>A0A1I7GBW6</accession>
<sequence>MLTLIAHHLGMLVALWSVLILTGVNLVVQVIKGLTGRGSWQEMANAATHPLLYHILPLILLAGLTTLDPTHFLILIWYYLAALLIIVVDLLNLSQYIKR</sequence>
<dbReference type="EMBL" id="FPBV01000002">
    <property type="protein sequence ID" value="SFU45923.1"/>
    <property type="molecule type" value="Genomic_DNA"/>
</dbReference>
<keyword evidence="1" id="KW-0812">Transmembrane</keyword>
<name>A0A1I7GBW6_9BACL</name>
<proteinExistence type="predicted"/>
<protein>
    <submittedName>
        <fullName evidence="2">Uncharacterized protein</fullName>
    </submittedName>
</protein>
<dbReference type="Proteomes" id="UP000183508">
    <property type="component" value="Unassembled WGS sequence"/>
</dbReference>
<feature type="transmembrane region" description="Helical" evidence="1">
    <location>
        <begin position="73"/>
        <end position="93"/>
    </location>
</feature>
<evidence type="ECO:0000313" key="3">
    <source>
        <dbReference type="Proteomes" id="UP000183508"/>
    </source>
</evidence>
<dbReference type="OrthoDB" id="2376966at2"/>
<keyword evidence="1" id="KW-0472">Membrane</keyword>
<feature type="transmembrane region" description="Helical" evidence="1">
    <location>
        <begin position="51"/>
        <end position="67"/>
    </location>
</feature>
<organism evidence="2 3">
    <name type="scientific">Alicyclobacillus macrosporangiidus</name>
    <dbReference type="NCBI Taxonomy" id="392015"/>
    <lineage>
        <taxon>Bacteria</taxon>
        <taxon>Bacillati</taxon>
        <taxon>Bacillota</taxon>
        <taxon>Bacilli</taxon>
        <taxon>Bacillales</taxon>
        <taxon>Alicyclobacillaceae</taxon>
        <taxon>Alicyclobacillus</taxon>
    </lineage>
</organism>
<dbReference type="RefSeq" id="WP_074949496.1">
    <property type="nucleotide sequence ID" value="NZ_FPBV01000002.1"/>
</dbReference>
<feature type="transmembrane region" description="Helical" evidence="1">
    <location>
        <begin position="12"/>
        <end position="31"/>
    </location>
</feature>
<evidence type="ECO:0000256" key="1">
    <source>
        <dbReference type="SAM" id="Phobius"/>
    </source>
</evidence>
<reference evidence="3" key="1">
    <citation type="submission" date="2016-10" db="EMBL/GenBank/DDBJ databases">
        <authorList>
            <person name="Varghese N."/>
        </authorList>
    </citation>
    <scope>NUCLEOTIDE SEQUENCE [LARGE SCALE GENOMIC DNA]</scope>
    <source>
        <strain evidence="3">DSM 17980</strain>
    </source>
</reference>
<dbReference type="AlphaFoldDB" id="A0A1I7GBW6"/>
<keyword evidence="1" id="KW-1133">Transmembrane helix</keyword>
<gene>
    <name evidence="2" type="ORF">SAMN05421543_102125</name>
</gene>
<evidence type="ECO:0000313" key="2">
    <source>
        <dbReference type="EMBL" id="SFU45923.1"/>
    </source>
</evidence>
<dbReference type="STRING" id="392015.SAMN05421543_102125"/>